<dbReference type="Proteomes" id="UP000003011">
    <property type="component" value="Unassembled WGS sequence"/>
</dbReference>
<evidence type="ECO:0000256" key="4">
    <source>
        <dbReference type="ARBA" id="ARBA00022432"/>
    </source>
</evidence>
<proteinExistence type="inferred from homology"/>
<dbReference type="EC" id="4.3.1.17" evidence="11"/>
<dbReference type="STRING" id="679200.HMPREF9333_01523"/>
<keyword evidence="14" id="KW-1185">Reference proteome</keyword>
<dbReference type="InterPro" id="IPR005130">
    <property type="entry name" value="Ser_deHydtase-like_asu"/>
</dbReference>
<comment type="caution">
    <text evidence="13">The sequence shown here is derived from an EMBL/GenBank/DDBJ whole genome shotgun (WGS) entry which is preliminary data.</text>
</comment>
<keyword evidence="8 11" id="KW-0411">Iron-sulfur</keyword>
<comment type="pathway">
    <text evidence="2">Carbohydrate biosynthesis; gluconeogenesis.</text>
</comment>
<dbReference type="PATRIC" id="fig|679200.3.peg.1611"/>
<dbReference type="OrthoDB" id="9805537at2"/>
<dbReference type="NCBIfam" id="TIGR00718">
    <property type="entry name" value="sda_alpha"/>
    <property type="match status" value="1"/>
</dbReference>
<evidence type="ECO:0000313" key="13">
    <source>
        <dbReference type="EMBL" id="EHI55387.1"/>
    </source>
</evidence>
<dbReference type="PANTHER" id="PTHR30182:SF1">
    <property type="entry name" value="L-SERINE DEHYDRATASE 1"/>
    <property type="match status" value="1"/>
</dbReference>
<dbReference type="InterPro" id="IPR004642">
    <property type="entry name" value="Ser_deHydtase_asu"/>
</dbReference>
<dbReference type="HOGENOM" id="CLU_022305_2_0_9"/>
<evidence type="ECO:0000256" key="7">
    <source>
        <dbReference type="ARBA" id="ARBA00023004"/>
    </source>
</evidence>
<name>G5GIY3_9FIRM</name>
<dbReference type="PANTHER" id="PTHR30182">
    <property type="entry name" value="L-SERINE DEHYDRATASE"/>
    <property type="match status" value="1"/>
</dbReference>
<reference evidence="13 14" key="1">
    <citation type="submission" date="2011-08" db="EMBL/GenBank/DDBJ databases">
        <title>The Genome Sequence of Johnsonella ignava ATCC 51276.</title>
        <authorList>
            <consortium name="The Broad Institute Genome Sequencing Platform"/>
            <person name="Earl A."/>
            <person name="Ward D."/>
            <person name="Feldgarden M."/>
            <person name="Gevers D."/>
            <person name="Izard J."/>
            <person name="Blanton J.M."/>
            <person name="Baranova O.V."/>
            <person name="Dewhirst F.E."/>
            <person name="Young S.K."/>
            <person name="Zeng Q."/>
            <person name="Gargeya S."/>
            <person name="Fitzgerald M."/>
            <person name="Haas B."/>
            <person name="Abouelleil A."/>
            <person name="Alvarado L."/>
            <person name="Arachchi H.M."/>
            <person name="Berlin A."/>
            <person name="Brown A."/>
            <person name="Chapman S.B."/>
            <person name="Chen Z."/>
            <person name="Dunbar C."/>
            <person name="Freedman E."/>
            <person name="Gearin G."/>
            <person name="Gellesch M."/>
            <person name="Goldberg J."/>
            <person name="Griggs A."/>
            <person name="Gujja S."/>
            <person name="Heiman D."/>
            <person name="Howarth C."/>
            <person name="Larson L."/>
            <person name="Lui A."/>
            <person name="MacDonald P.J.P."/>
            <person name="Montmayeur A."/>
            <person name="Murphy C."/>
            <person name="Neiman D."/>
            <person name="Pearson M."/>
            <person name="Priest M."/>
            <person name="Roberts A."/>
            <person name="Saif S."/>
            <person name="Shea T."/>
            <person name="Shenoy N."/>
            <person name="Sisk P."/>
            <person name="Stolte C."/>
            <person name="Sykes S."/>
            <person name="Wortman J."/>
            <person name="Nusbaum C."/>
            <person name="Birren B."/>
        </authorList>
    </citation>
    <scope>NUCLEOTIDE SEQUENCE [LARGE SCALE GENOMIC DNA]</scope>
    <source>
        <strain evidence="13 14">ATCC 51276</strain>
    </source>
</reference>
<dbReference type="GO" id="GO:0046872">
    <property type="term" value="F:metal ion binding"/>
    <property type="evidence" value="ECO:0007669"/>
    <property type="project" value="UniProtKB-KW"/>
</dbReference>
<evidence type="ECO:0000256" key="3">
    <source>
        <dbReference type="ARBA" id="ARBA00008636"/>
    </source>
</evidence>
<gene>
    <name evidence="13" type="ORF">HMPREF9333_01523</name>
</gene>
<dbReference type="GO" id="GO:0051539">
    <property type="term" value="F:4 iron, 4 sulfur cluster binding"/>
    <property type="evidence" value="ECO:0007669"/>
    <property type="project" value="UniProtKB-UniRule"/>
</dbReference>
<feature type="domain" description="Serine dehydratase-like alpha subunit" evidence="12">
    <location>
        <begin position="18"/>
        <end position="277"/>
    </location>
</feature>
<comment type="similarity">
    <text evidence="3 11">Belongs to the iron-sulfur dependent L-serine dehydratase family.</text>
</comment>
<keyword evidence="4 11" id="KW-0312">Gluconeogenesis</keyword>
<dbReference type="InterPro" id="IPR051318">
    <property type="entry name" value="Fe-S_L-Ser"/>
</dbReference>
<keyword evidence="5 11" id="KW-0004">4Fe-4S</keyword>
<evidence type="ECO:0000256" key="11">
    <source>
        <dbReference type="RuleBase" id="RU366059"/>
    </source>
</evidence>
<evidence type="ECO:0000259" key="12">
    <source>
        <dbReference type="Pfam" id="PF03313"/>
    </source>
</evidence>
<evidence type="ECO:0000256" key="5">
    <source>
        <dbReference type="ARBA" id="ARBA00022485"/>
    </source>
</evidence>
<organism evidence="13 14">
    <name type="scientific">Johnsonella ignava ATCC 51276</name>
    <dbReference type="NCBI Taxonomy" id="679200"/>
    <lineage>
        <taxon>Bacteria</taxon>
        <taxon>Bacillati</taxon>
        <taxon>Bacillota</taxon>
        <taxon>Clostridia</taxon>
        <taxon>Lachnospirales</taxon>
        <taxon>Lachnospiraceae</taxon>
        <taxon>Johnsonella</taxon>
    </lineage>
</organism>
<evidence type="ECO:0000256" key="2">
    <source>
        <dbReference type="ARBA" id="ARBA00004742"/>
    </source>
</evidence>
<keyword evidence="9 11" id="KW-0456">Lyase</keyword>
<dbReference type="AlphaFoldDB" id="G5GIY3"/>
<keyword evidence="7 11" id="KW-0408">Iron</keyword>
<evidence type="ECO:0000256" key="6">
    <source>
        <dbReference type="ARBA" id="ARBA00022723"/>
    </source>
</evidence>
<dbReference type="Pfam" id="PF03313">
    <property type="entry name" value="SDH_alpha"/>
    <property type="match status" value="1"/>
</dbReference>
<evidence type="ECO:0000256" key="10">
    <source>
        <dbReference type="ARBA" id="ARBA00049406"/>
    </source>
</evidence>
<accession>G5GIY3</accession>
<evidence type="ECO:0000256" key="9">
    <source>
        <dbReference type="ARBA" id="ARBA00023239"/>
    </source>
</evidence>
<dbReference type="EMBL" id="ACZL01000023">
    <property type="protein sequence ID" value="EHI55387.1"/>
    <property type="molecule type" value="Genomic_DNA"/>
</dbReference>
<dbReference type="GO" id="GO:0006094">
    <property type="term" value="P:gluconeogenesis"/>
    <property type="evidence" value="ECO:0007669"/>
    <property type="project" value="UniProtKB-KW"/>
</dbReference>
<dbReference type="GO" id="GO:0003941">
    <property type="term" value="F:L-serine ammonia-lyase activity"/>
    <property type="evidence" value="ECO:0007669"/>
    <property type="project" value="UniProtKB-UniRule"/>
</dbReference>
<evidence type="ECO:0000313" key="14">
    <source>
        <dbReference type="Proteomes" id="UP000003011"/>
    </source>
</evidence>
<comment type="cofactor">
    <cofactor evidence="1 11">
        <name>[4Fe-4S] cluster</name>
        <dbReference type="ChEBI" id="CHEBI:49883"/>
    </cofactor>
</comment>
<dbReference type="eggNOG" id="COG1760">
    <property type="taxonomic scope" value="Bacteria"/>
</dbReference>
<evidence type="ECO:0000256" key="8">
    <source>
        <dbReference type="ARBA" id="ARBA00023014"/>
    </source>
</evidence>
<evidence type="ECO:0000256" key="1">
    <source>
        <dbReference type="ARBA" id="ARBA00001966"/>
    </source>
</evidence>
<protein>
    <recommendedName>
        <fullName evidence="11">L-serine dehydratase</fullName>
        <ecNumber evidence="11">4.3.1.17</ecNumber>
    </recommendedName>
</protein>
<sequence>MSLTYESFSELLEIAKKENKMICEIVIEDQCIEMKLSRSEIIEKMRERYHIMLDSMNEGLKEGVKSVSGISGGDARKLYNSIGGASVCGDSFTRAIAIAMAVNEHNASMGKIVACPTAGSCGILPGALIGLSLSHDIDEDEVVKSMFTASFVGMVVAKKASVSGAEGGCQAECGTASAMAAAAVCELLGGTPEMCVNAVAFVIKNVLGLVCDPVAGLVEAPCIKRNASGVATAYMAAQLALAGIKSIIPTDETVQALKRVGDNMSTTLKETAEGGLAVTPTGCSICSRVHG</sequence>
<keyword evidence="6 11" id="KW-0479">Metal-binding</keyword>
<comment type="catalytic activity">
    <reaction evidence="10 11">
        <text>L-serine = pyruvate + NH4(+)</text>
        <dbReference type="Rhea" id="RHEA:19169"/>
        <dbReference type="ChEBI" id="CHEBI:15361"/>
        <dbReference type="ChEBI" id="CHEBI:28938"/>
        <dbReference type="ChEBI" id="CHEBI:33384"/>
        <dbReference type="EC" id="4.3.1.17"/>
    </reaction>
</comment>